<dbReference type="Proteomes" id="UP000789901">
    <property type="component" value="Unassembled WGS sequence"/>
</dbReference>
<accession>A0ABN7UX85</accession>
<feature type="non-terminal residue" evidence="1">
    <location>
        <position position="1"/>
    </location>
</feature>
<comment type="caution">
    <text evidence="1">The sequence shown here is derived from an EMBL/GenBank/DDBJ whole genome shotgun (WGS) entry which is preliminary data.</text>
</comment>
<protein>
    <submittedName>
        <fullName evidence="1">36607_t:CDS:1</fullName>
    </submittedName>
</protein>
<reference evidence="1 2" key="1">
    <citation type="submission" date="2021-06" db="EMBL/GenBank/DDBJ databases">
        <authorList>
            <person name="Kallberg Y."/>
            <person name="Tangrot J."/>
            <person name="Rosling A."/>
        </authorList>
    </citation>
    <scope>NUCLEOTIDE SEQUENCE [LARGE SCALE GENOMIC DNA]</scope>
    <source>
        <strain evidence="1 2">120-4 pot B 10/14</strain>
    </source>
</reference>
<gene>
    <name evidence="1" type="ORF">GMARGA_LOCUS11784</name>
</gene>
<dbReference type="EMBL" id="CAJVQB010007004">
    <property type="protein sequence ID" value="CAG8695449.1"/>
    <property type="molecule type" value="Genomic_DNA"/>
</dbReference>
<name>A0ABN7UX85_GIGMA</name>
<organism evidence="1 2">
    <name type="scientific">Gigaspora margarita</name>
    <dbReference type="NCBI Taxonomy" id="4874"/>
    <lineage>
        <taxon>Eukaryota</taxon>
        <taxon>Fungi</taxon>
        <taxon>Fungi incertae sedis</taxon>
        <taxon>Mucoromycota</taxon>
        <taxon>Glomeromycotina</taxon>
        <taxon>Glomeromycetes</taxon>
        <taxon>Diversisporales</taxon>
        <taxon>Gigasporaceae</taxon>
        <taxon>Gigaspora</taxon>
    </lineage>
</organism>
<evidence type="ECO:0000313" key="1">
    <source>
        <dbReference type="EMBL" id="CAG8695449.1"/>
    </source>
</evidence>
<keyword evidence="2" id="KW-1185">Reference proteome</keyword>
<sequence>YENSKITNQAKKSTKIFGDFRLASSFDMGEGFLATDIPESLRKALNELSQNAPKESHFTLDMGEGFLATDVCESPRKALSELSQNAPKKSQMNAESEIQMNAESEIQMNAENKFIKGVTTVTFYVYVLCPQGSEVIVSGVRDWYLDHLTLVLHI</sequence>
<proteinExistence type="predicted"/>
<evidence type="ECO:0000313" key="2">
    <source>
        <dbReference type="Proteomes" id="UP000789901"/>
    </source>
</evidence>